<evidence type="ECO:0000313" key="1">
    <source>
        <dbReference type="EMBL" id="AQU70517.1"/>
    </source>
</evidence>
<gene>
    <name evidence="1" type="ORF">BBN63_34495</name>
</gene>
<dbReference type="InterPro" id="IPR058118">
    <property type="entry name" value="Tpg"/>
</dbReference>
<reference evidence="1 2" key="1">
    <citation type="submission" date="2016-11" db="EMBL/GenBank/DDBJ databases">
        <title>Complete genome sequence of Streptomyces niveus SCSIO 3406.</title>
        <authorList>
            <person name="Zhu Q."/>
            <person name="Cheng W."/>
            <person name="Song Y."/>
            <person name="Li Q."/>
            <person name="Ju J."/>
        </authorList>
    </citation>
    <scope>NUCLEOTIDE SEQUENCE [LARGE SCALE GENOMIC DNA]</scope>
    <source>
        <strain evidence="1 2">SCSIO 3406</strain>
    </source>
</reference>
<dbReference type="Proteomes" id="UP000189677">
    <property type="component" value="Chromosome"/>
</dbReference>
<keyword evidence="2" id="KW-1185">Reference proteome</keyword>
<dbReference type="NCBIfam" id="NF047541">
    <property type="entry name" value="telomere_Tpg"/>
    <property type="match status" value="1"/>
</dbReference>
<dbReference type="RefSeq" id="WP_078079214.1">
    <property type="nucleotide sequence ID" value="NZ_CP018047.1"/>
</dbReference>
<accession>A0A1U9R252</accession>
<protein>
    <submittedName>
        <fullName evidence="1">DNA-binding protein</fullName>
    </submittedName>
</protein>
<organism evidence="1 2">
    <name type="scientific">Streptomyces niveus</name>
    <name type="common">Streptomyces spheroides</name>
    <dbReference type="NCBI Taxonomy" id="193462"/>
    <lineage>
        <taxon>Bacteria</taxon>
        <taxon>Bacillati</taxon>
        <taxon>Actinomycetota</taxon>
        <taxon>Actinomycetes</taxon>
        <taxon>Kitasatosporales</taxon>
        <taxon>Streptomycetaceae</taxon>
        <taxon>Streptomyces</taxon>
    </lineage>
</organism>
<evidence type="ECO:0000313" key="2">
    <source>
        <dbReference type="Proteomes" id="UP000189677"/>
    </source>
</evidence>
<dbReference type="EMBL" id="CP018047">
    <property type="protein sequence ID" value="AQU70517.1"/>
    <property type="molecule type" value="Genomic_DNA"/>
</dbReference>
<sequence>MVDLLGESLDRALEEAFTRPIPKSAQAQMKYLVKQLKGTRAAAQALGVSQRTVERYFAGKLKRPRRDLAARIEREVKKRWQPQIRSKAKKKAASTDGVVVSTRARFGFTAAPGTTDDARIRHITQALSPPRWAERLFDARDQGATENQLLQIAAQGLGQHYFRDNGRRAHDLDVEFTDVKEIEIGL</sequence>
<name>A0A1U9R252_STRNV</name>
<dbReference type="AlphaFoldDB" id="A0A1U9R252"/>
<proteinExistence type="predicted"/>
<keyword evidence="1" id="KW-0238">DNA-binding</keyword>
<dbReference type="GO" id="GO:0003677">
    <property type="term" value="F:DNA binding"/>
    <property type="evidence" value="ECO:0007669"/>
    <property type="project" value="UniProtKB-KW"/>
</dbReference>
<dbReference type="KEGG" id="snw:BBN63_34495"/>
<dbReference type="OrthoDB" id="3868195at2"/>